<dbReference type="SUPFAM" id="SSF53474">
    <property type="entry name" value="alpha/beta-Hydrolases"/>
    <property type="match status" value="1"/>
</dbReference>
<dbReference type="InterPro" id="IPR000073">
    <property type="entry name" value="AB_hydrolase_1"/>
</dbReference>
<dbReference type="GO" id="GO:0016787">
    <property type="term" value="F:hydrolase activity"/>
    <property type="evidence" value="ECO:0007669"/>
    <property type="project" value="UniProtKB-KW"/>
</dbReference>
<proteinExistence type="predicted"/>
<keyword evidence="4" id="KW-1185">Reference proteome</keyword>
<dbReference type="AlphaFoldDB" id="A0A418NN73"/>
<feature type="domain" description="AB hydrolase-1" evidence="2">
    <location>
        <begin position="86"/>
        <end position="194"/>
    </location>
</feature>
<dbReference type="InterPro" id="IPR029058">
    <property type="entry name" value="AB_hydrolase_fold"/>
</dbReference>
<dbReference type="EMBL" id="QXFL01000011">
    <property type="protein sequence ID" value="RIV83129.1"/>
    <property type="molecule type" value="Genomic_DNA"/>
</dbReference>
<organism evidence="3 4">
    <name type="scientific">Aurantiacibacter zhengii</name>
    <dbReference type="NCBI Taxonomy" id="2307003"/>
    <lineage>
        <taxon>Bacteria</taxon>
        <taxon>Pseudomonadati</taxon>
        <taxon>Pseudomonadota</taxon>
        <taxon>Alphaproteobacteria</taxon>
        <taxon>Sphingomonadales</taxon>
        <taxon>Erythrobacteraceae</taxon>
        <taxon>Aurantiacibacter</taxon>
    </lineage>
</organism>
<dbReference type="Pfam" id="PF00561">
    <property type="entry name" value="Abhydrolase_1"/>
    <property type="match status" value="1"/>
</dbReference>
<dbReference type="RefSeq" id="WP_119588080.1">
    <property type="nucleotide sequence ID" value="NZ_CAWODQ010000003.1"/>
</dbReference>
<evidence type="ECO:0000256" key="1">
    <source>
        <dbReference type="SAM" id="MobiDB-lite"/>
    </source>
</evidence>
<evidence type="ECO:0000313" key="4">
    <source>
        <dbReference type="Proteomes" id="UP000286576"/>
    </source>
</evidence>
<dbReference type="Proteomes" id="UP000286576">
    <property type="component" value="Unassembled WGS sequence"/>
</dbReference>
<keyword evidence="3" id="KW-0378">Hydrolase</keyword>
<feature type="region of interest" description="Disordered" evidence="1">
    <location>
        <begin position="1"/>
        <end position="22"/>
    </location>
</feature>
<reference evidence="3 4" key="1">
    <citation type="submission" date="2018-08" db="EMBL/GenBank/DDBJ databases">
        <title>Erythrobacter zhengii sp.nov., a bacterium isolated from deep-sea sediment.</title>
        <authorList>
            <person name="Fang C."/>
            <person name="Wu Y.-H."/>
            <person name="Sun C."/>
            <person name="Wang H."/>
            <person name="Cheng H."/>
            <person name="Meng F.-X."/>
            <person name="Wang C.-S."/>
            <person name="Xu X.-W."/>
        </authorList>
    </citation>
    <scope>NUCLEOTIDE SEQUENCE [LARGE SCALE GENOMIC DNA]</scope>
    <source>
        <strain evidence="3 4">V18</strain>
    </source>
</reference>
<feature type="compositionally biased region" description="Basic and acidic residues" evidence="1">
    <location>
        <begin position="8"/>
        <end position="19"/>
    </location>
</feature>
<accession>A0A418NN73</accession>
<sequence length="276" mass="30699">MAAGRNRPITDHDTVDGPDRGGLLQRLKNLRDNARYRFQLLRGSAPTNAHTPSWKLFAAELGQVIAPVTRLVKPELPIERADHPRIVILLPGFAAHPGSMRYMARELERAGHKAKRWGLGYNFGPTPENFELLAQRVRAVHDRYGQKVVLIGWSLGGVFAREVAKVHPDCVAKVITMGTPFSHTPYSNNLWRLYQFTAGHAVEDLPIEAELAVKPPVETVAFWSPRDGAISRRAACGLPGERDRAVALRCSHMGFCDSREVILALVEELSRESGFD</sequence>
<dbReference type="Gene3D" id="3.40.50.1820">
    <property type="entry name" value="alpha/beta hydrolase"/>
    <property type="match status" value="1"/>
</dbReference>
<evidence type="ECO:0000259" key="2">
    <source>
        <dbReference type="Pfam" id="PF00561"/>
    </source>
</evidence>
<protein>
    <submittedName>
        <fullName evidence="3">Alpha/beta fold hydrolase</fullName>
    </submittedName>
</protein>
<evidence type="ECO:0000313" key="3">
    <source>
        <dbReference type="EMBL" id="RIV83129.1"/>
    </source>
</evidence>
<dbReference type="OrthoDB" id="7389193at2"/>
<name>A0A418NN73_9SPHN</name>
<gene>
    <name evidence="3" type="ORF">D2V07_16860</name>
</gene>
<comment type="caution">
    <text evidence="3">The sequence shown here is derived from an EMBL/GenBank/DDBJ whole genome shotgun (WGS) entry which is preliminary data.</text>
</comment>